<feature type="compositionally biased region" description="Basic and acidic residues" evidence="1">
    <location>
        <begin position="326"/>
        <end position="337"/>
    </location>
</feature>
<dbReference type="InParanoid" id="C1FI10"/>
<dbReference type="InterPro" id="IPR000595">
    <property type="entry name" value="cNMP-bd_dom"/>
</dbReference>
<dbReference type="RefSeq" id="XP_002508653.1">
    <property type="nucleotide sequence ID" value="XM_002508607.1"/>
</dbReference>
<dbReference type="AlphaFoldDB" id="C1FI10"/>
<evidence type="ECO:0000256" key="1">
    <source>
        <dbReference type="SAM" id="MobiDB-lite"/>
    </source>
</evidence>
<dbReference type="EMBL" id="CP001576">
    <property type="protein sequence ID" value="ACO69911.1"/>
    <property type="molecule type" value="Genomic_DNA"/>
</dbReference>
<dbReference type="GeneID" id="8246663"/>
<dbReference type="GO" id="GO:0005829">
    <property type="term" value="C:cytosol"/>
    <property type="evidence" value="ECO:0007669"/>
    <property type="project" value="TreeGrafter"/>
</dbReference>
<keyword evidence="3" id="KW-0808">Transferase</keyword>
<dbReference type="GO" id="GO:0030552">
    <property type="term" value="F:cAMP binding"/>
    <property type="evidence" value="ECO:0007669"/>
    <property type="project" value="TreeGrafter"/>
</dbReference>
<dbReference type="PRINTS" id="PR00103">
    <property type="entry name" value="CAMPKINASE"/>
</dbReference>
<feature type="compositionally biased region" description="Gly residues" evidence="1">
    <location>
        <begin position="316"/>
        <end position="325"/>
    </location>
</feature>
<dbReference type="GO" id="GO:0004862">
    <property type="term" value="F:cAMP-dependent protein kinase inhibitor activity"/>
    <property type="evidence" value="ECO:0007669"/>
    <property type="project" value="TreeGrafter"/>
</dbReference>
<evidence type="ECO:0000313" key="3">
    <source>
        <dbReference type="EMBL" id="ACO69911.1"/>
    </source>
</evidence>
<dbReference type="Pfam" id="PF00027">
    <property type="entry name" value="cNMP_binding"/>
    <property type="match status" value="2"/>
</dbReference>
<dbReference type="GO" id="GO:0034236">
    <property type="term" value="F:protein kinase A catalytic subunit binding"/>
    <property type="evidence" value="ECO:0007669"/>
    <property type="project" value="TreeGrafter"/>
</dbReference>
<feature type="compositionally biased region" description="Acidic residues" evidence="1">
    <location>
        <begin position="270"/>
        <end position="285"/>
    </location>
</feature>
<dbReference type="PANTHER" id="PTHR11635:SF152">
    <property type="entry name" value="CAMP-DEPENDENT PROTEIN KINASE TYPE I REGULATORY SUBUNIT-RELATED"/>
    <property type="match status" value="1"/>
</dbReference>
<feature type="domain" description="Cyclic nucleotide-binding" evidence="2">
    <location>
        <begin position="384"/>
        <end position="507"/>
    </location>
</feature>
<dbReference type="InterPro" id="IPR050503">
    <property type="entry name" value="cAMP-dep_PK_reg_su-like"/>
</dbReference>
<proteinExistence type="predicted"/>
<dbReference type="SMART" id="SM00100">
    <property type="entry name" value="cNMP"/>
    <property type="match status" value="3"/>
</dbReference>
<feature type="region of interest" description="Disordered" evidence="1">
    <location>
        <begin position="210"/>
        <end position="370"/>
    </location>
</feature>
<dbReference type="OrthoDB" id="417078at2759"/>
<dbReference type="CDD" id="cd00038">
    <property type="entry name" value="CAP_ED"/>
    <property type="match status" value="1"/>
</dbReference>
<dbReference type="PROSITE" id="PS50042">
    <property type="entry name" value="CNMP_BINDING_3"/>
    <property type="match status" value="3"/>
</dbReference>
<keyword evidence="4" id="KW-1185">Reference proteome</keyword>
<feature type="compositionally biased region" description="Gly residues" evidence="1">
    <location>
        <begin position="216"/>
        <end position="225"/>
    </location>
</feature>
<dbReference type="PROSITE" id="PS00888">
    <property type="entry name" value="CNMP_BINDING_1"/>
    <property type="match status" value="1"/>
</dbReference>
<evidence type="ECO:0000313" key="4">
    <source>
        <dbReference type="Proteomes" id="UP000002009"/>
    </source>
</evidence>
<dbReference type="InterPro" id="IPR014710">
    <property type="entry name" value="RmlC-like_jellyroll"/>
</dbReference>
<feature type="region of interest" description="Disordered" evidence="1">
    <location>
        <begin position="178"/>
        <end position="197"/>
    </location>
</feature>
<protein>
    <submittedName>
        <fullName evidence="3">Camp-dependent protein kinase</fullName>
    </submittedName>
</protein>
<keyword evidence="3" id="KW-0418">Kinase</keyword>
<dbReference type="eggNOG" id="KOG1113">
    <property type="taxonomic scope" value="Eukaryota"/>
</dbReference>
<feature type="domain" description="Cyclic nucleotide-binding" evidence="2">
    <location>
        <begin position="510"/>
        <end position="656"/>
    </location>
</feature>
<dbReference type="Proteomes" id="UP000002009">
    <property type="component" value="Chromosome 10"/>
</dbReference>
<dbReference type="GO" id="GO:0016301">
    <property type="term" value="F:kinase activity"/>
    <property type="evidence" value="ECO:0007669"/>
    <property type="project" value="UniProtKB-KW"/>
</dbReference>
<dbReference type="InterPro" id="IPR018488">
    <property type="entry name" value="cNMP-bd_CS"/>
</dbReference>
<dbReference type="STRING" id="296587.C1FI10"/>
<dbReference type="PANTHER" id="PTHR11635">
    <property type="entry name" value="CAMP-DEPENDENT PROTEIN KINASE REGULATORY CHAIN"/>
    <property type="match status" value="1"/>
</dbReference>
<dbReference type="InterPro" id="IPR018490">
    <property type="entry name" value="cNMP-bd_dom_sf"/>
</dbReference>
<accession>C1FI10</accession>
<feature type="domain" description="Cyclic nucleotide-binding" evidence="2">
    <location>
        <begin position="22"/>
        <end position="98"/>
    </location>
</feature>
<feature type="compositionally biased region" description="Basic and acidic residues" evidence="1">
    <location>
        <begin position="351"/>
        <end position="361"/>
    </location>
</feature>
<dbReference type="KEGG" id="mis:MICPUN_113330"/>
<feature type="region of interest" description="Disordered" evidence="1">
    <location>
        <begin position="592"/>
        <end position="615"/>
    </location>
</feature>
<gene>
    <name evidence="3" type="ORF">MICPUN_113330</name>
</gene>
<evidence type="ECO:0000259" key="2">
    <source>
        <dbReference type="PROSITE" id="PS50042"/>
    </source>
</evidence>
<dbReference type="GO" id="GO:0005952">
    <property type="term" value="C:cAMP-dependent protein kinase complex"/>
    <property type="evidence" value="ECO:0007669"/>
    <property type="project" value="InterPro"/>
</dbReference>
<dbReference type="Gene3D" id="2.60.120.10">
    <property type="entry name" value="Jelly Rolls"/>
    <property type="match status" value="3"/>
</dbReference>
<sequence>MVESMRAQVAAWRPLLDGVGFFADATDAMQRSFLACVLRTTTFRPREAVAKEGDECAGAWMVMEGEAHAMAKLVGGDERWVAGYWPGDGFGFNSLVWGHGTHLEGDNAFEGDNNASDGDKVGDKVERRLAFEATMRCGEDVDGTELAFVGRETFARMFEKSTRSWRRMRRTALESAARVVETRESKRPAPLRPGDPNIARMIAAMAAAATDDRGDGGGGGGGGGDSPRPRTPRTPSPRRGRSPPPPPLVERQSADPTRIHVGRHMPDELLYPEEFETESEGEGERDENGHKNAQSGAENVGPTNAGDETPRELRAGGAGRGGGVRSGRDARGEEELRRRRRRDGKGSTVRDANRPVRRREPLGPNPRGPTRLARLVAALESHPAFEGAERAVLSAAVQDMESCIVPPGKPLYRHGAKGDYLYVVEAGTLDVMAPNPTGVGSPRTVETVGPGGVVGDVALTFATTREHTARAGPVGAKVWGMRRCWFERTAGRAVHGRRRLIRRFVHDVPILRGLPVHEQYACAEGFREALFAPGDVVIRQGDEADYFYILEEGGAKCSVRLPGEREQFPVAQYGAGSYFGELEFLGDVRKGAGGEKKRSETVGGGGGSNKEWRRRKATVTATTALRCAAIEGARFAELVAEGTELRRRMVREARTYVNSIH</sequence>
<organism evidence="3 4">
    <name type="scientific">Micromonas commoda (strain RCC299 / NOUM17 / CCMP2709)</name>
    <name type="common">Picoplanktonic green alga</name>
    <dbReference type="NCBI Taxonomy" id="296587"/>
    <lineage>
        <taxon>Eukaryota</taxon>
        <taxon>Viridiplantae</taxon>
        <taxon>Chlorophyta</taxon>
        <taxon>Mamiellophyceae</taxon>
        <taxon>Mamiellales</taxon>
        <taxon>Mamiellaceae</taxon>
        <taxon>Micromonas</taxon>
    </lineage>
</organism>
<dbReference type="SUPFAM" id="SSF51206">
    <property type="entry name" value="cAMP-binding domain-like"/>
    <property type="match status" value="3"/>
</dbReference>
<name>C1FI10_MICCC</name>
<reference evidence="3 4" key="1">
    <citation type="journal article" date="2009" name="Science">
        <title>Green evolution and dynamic adaptations revealed by genomes of the marine picoeukaryotes Micromonas.</title>
        <authorList>
            <person name="Worden A.Z."/>
            <person name="Lee J.H."/>
            <person name="Mock T."/>
            <person name="Rouze P."/>
            <person name="Simmons M.P."/>
            <person name="Aerts A.L."/>
            <person name="Allen A.E."/>
            <person name="Cuvelier M.L."/>
            <person name="Derelle E."/>
            <person name="Everett M.V."/>
            <person name="Foulon E."/>
            <person name="Grimwood J."/>
            <person name="Gundlach H."/>
            <person name="Henrissat B."/>
            <person name="Napoli C."/>
            <person name="McDonald S.M."/>
            <person name="Parker M.S."/>
            <person name="Rombauts S."/>
            <person name="Salamov A."/>
            <person name="Von Dassow P."/>
            <person name="Badger J.H."/>
            <person name="Coutinho P.M."/>
            <person name="Demir E."/>
            <person name="Dubchak I."/>
            <person name="Gentemann C."/>
            <person name="Eikrem W."/>
            <person name="Gready J.E."/>
            <person name="John U."/>
            <person name="Lanier W."/>
            <person name="Lindquist E.A."/>
            <person name="Lucas S."/>
            <person name="Mayer K.F."/>
            <person name="Moreau H."/>
            <person name="Not F."/>
            <person name="Otillar R."/>
            <person name="Panaud O."/>
            <person name="Pangilinan J."/>
            <person name="Paulsen I."/>
            <person name="Piegu B."/>
            <person name="Poliakov A."/>
            <person name="Robbens S."/>
            <person name="Schmutz J."/>
            <person name="Toulza E."/>
            <person name="Wyss T."/>
            <person name="Zelensky A."/>
            <person name="Zhou K."/>
            <person name="Armbrust E.V."/>
            <person name="Bhattacharya D."/>
            <person name="Goodenough U.W."/>
            <person name="Van de Peer Y."/>
            <person name="Grigoriev I.V."/>
        </authorList>
    </citation>
    <scope>NUCLEOTIDE SEQUENCE [LARGE SCALE GENOMIC DNA]</scope>
    <source>
        <strain evidence="4">RCC299 / NOUM17</strain>
    </source>
</reference>